<evidence type="ECO:0008006" key="4">
    <source>
        <dbReference type="Google" id="ProtNLM"/>
    </source>
</evidence>
<name>A0A2T2P2Y9_CORCC</name>
<proteinExistence type="predicted"/>
<dbReference type="EMBL" id="KZ678130">
    <property type="protein sequence ID" value="PSN72044.1"/>
    <property type="molecule type" value="Genomic_DNA"/>
</dbReference>
<organism evidence="2 3">
    <name type="scientific">Corynespora cassiicola Philippines</name>
    <dbReference type="NCBI Taxonomy" id="1448308"/>
    <lineage>
        <taxon>Eukaryota</taxon>
        <taxon>Fungi</taxon>
        <taxon>Dikarya</taxon>
        <taxon>Ascomycota</taxon>
        <taxon>Pezizomycotina</taxon>
        <taxon>Dothideomycetes</taxon>
        <taxon>Pleosporomycetidae</taxon>
        <taxon>Pleosporales</taxon>
        <taxon>Corynesporascaceae</taxon>
        <taxon>Corynespora</taxon>
    </lineage>
</organism>
<gene>
    <name evidence="2" type="ORF">BS50DRAFT_630134</name>
</gene>
<accession>A0A2T2P2Y9</accession>
<protein>
    <recommendedName>
        <fullName evidence="4">CSN8/PSMD8/EIF3K domain-containing protein</fullName>
    </recommendedName>
</protein>
<dbReference type="STRING" id="1448308.A0A2T2P2Y9"/>
<dbReference type="Proteomes" id="UP000240883">
    <property type="component" value="Unassembled WGS sequence"/>
</dbReference>
<evidence type="ECO:0000313" key="3">
    <source>
        <dbReference type="Proteomes" id="UP000240883"/>
    </source>
</evidence>
<feature type="region of interest" description="Disordered" evidence="1">
    <location>
        <begin position="1"/>
        <end position="41"/>
    </location>
</feature>
<dbReference type="PANTHER" id="PTHR39398">
    <property type="entry name" value="YALI0F14311P"/>
    <property type="match status" value="1"/>
</dbReference>
<dbReference type="PANTHER" id="PTHR39398:SF1">
    <property type="entry name" value="CSN8_PSMD8_EIF3K DOMAIN-CONTAINING PROTEIN"/>
    <property type="match status" value="1"/>
</dbReference>
<sequence>MMKPTDQTRPSSRRGASGAWNRLRPPPTREGGLDSYGLPSKGETRLNDFKTQETYYGRIVERYMKITGTTKELEKVFASFSTPSTSLVVTPSSSTDTLTALPGLAPKPAHPTMEELSTVLAAMRRLREAMVATARIDQFAQRAYMLNVHAAILCKDWESYHPALVSLLNAIHPHTPLTHSQLHEYVGMLILDQACRQGDLATARETRVRYKYKDRRVDMVLKALVDDNWVVFWKMKKAVNGYQRRIMEFSEQDVRLHALKCIGRSYMSADKRYVERCADRQWTDLVEDGVGWELTDMDKVLIKKPKAK</sequence>
<dbReference type="OrthoDB" id="2100128at2759"/>
<feature type="compositionally biased region" description="Polar residues" evidence="1">
    <location>
        <begin position="1"/>
        <end position="10"/>
    </location>
</feature>
<dbReference type="AlphaFoldDB" id="A0A2T2P2Y9"/>
<evidence type="ECO:0000256" key="1">
    <source>
        <dbReference type="SAM" id="MobiDB-lite"/>
    </source>
</evidence>
<evidence type="ECO:0000313" key="2">
    <source>
        <dbReference type="EMBL" id="PSN72044.1"/>
    </source>
</evidence>
<keyword evidence="3" id="KW-1185">Reference proteome</keyword>
<reference evidence="2 3" key="1">
    <citation type="journal article" date="2018" name="Front. Microbiol.">
        <title>Genome-Wide Analysis of Corynespora cassiicola Leaf Fall Disease Putative Effectors.</title>
        <authorList>
            <person name="Lopez D."/>
            <person name="Ribeiro S."/>
            <person name="Label P."/>
            <person name="Fumanal B."/>
            <person name="Venisse J.S."/>
            <person name="Kohler A."/>
            <person name="de Oliveira R.R."/>
            <person name="Labutti K."/>
            <person name="Lipzen A."/>
            <person name="Lail K."/>
            <person name="Bauer D."/>
            <person name="Ohm R.A."/>
            <person name="Barry K.W."/>
            <person name="Spatafora J."/>
            <person name="Grigoriev I.V."/>
            <person name="Martin F.M."/>
            <person name="Pujade-Renaud V."/>
        </authorList>
    </citation>
    <scope>NUCLEOTIDE SEQUENCE [LARGE SCALE GENOMIC DNA]</scope>
    <source>
        <strain evidence="2 3">Philippines</strain>
    </source>
</reference>